<keyword evidence="6 7" id="KW-0472">Membrane</keyword>
<feature type="transmembrane region" description="Helical" evidence="7">
    <location>
        <begin position="211"/>
        <end position="229"/>
    </location>
</feature>
<dbReference type="InterPro" id="IPR000515">
    <property type="entry name" value="MetI-like"/>
</dbReference>
<dbReference type="GO" id="GO:0005886">
    <property type="term" value="C:plasma membrane"/>
    <property type="evidence" value="ECO:0007669"/>
    <property type="project" value="UniProtKB-SubCell"/>
</dbReference>
<evidence type="ECO:0000259" key="9">
    <source>
        <dbReference type="PROSITE" id="PS50928"/>
    </source>
</evidence>
<proteinExistence type="inferred from homology"/>
<evidence type="ECO:0000256" key="5">
    <source>
        <dbReference type="ARBA" id="ARBA00022989"/>
    </source>
</evidence>
<dbReference type="EMBL" id="VBAP01000069">
    <property type="protein sequence ID" value="TMI73582.1"/>
    <property type="molecule type" value="Genomic_DNA"/>
</dbReference>
<protein>
    <submittedName>
        <fullName evidence="10">ABC transporter permease</fullName>
    </submittedName>
</protein>
<feature type="transmembrane region" description="Helical" evidence="7">
    <location>
        <begin position="264"/>
        <end position="283"/>
    </location>
</feature>
<dbReference type="Gene3D" id="1.10.3720.10">
    <property type="entry name" value="MetI-like"/>
    <property type="match status" value="1"/>
</dbReference>
<sequence>MRSSTRESATGKRPAARRSAPYGTGRRRHLTPSARVGAAVLIVIALAAGAPSIFTRASPDQVDILTRLAPPSHAHPLGTDNIGRDLLARLVHGARISLTVASISVGGAVCIGVTLGLLAGYLGGWIESVVMRIVDVFLAFPAILLALALVAVLGAGVTSVVTALTLVFWTQYARVVRATVLAEKQKVYVEAARAIGADNGRIVIRHILPNILSPVIILATLGMGTAVVAESTLSFLGMGVQPPAPSWGWTLAFGTRYLRDAPHIATFSGLAIMLTVLGFNLLGDGVRDMLDPRFRPQ</sequence>
<dbReference type="PROSITE" id="PS50928">
    <property type="entry name" value="ABC_TM1"/>
    <property type="match status" value="1"/>
</dbReference>
<feature type="region of interest" description="Disordered" evidence="8">
    <location>
        <begin position="1"/>
        <end position="30"/>
    </location>
</feature>
<evidence type="ECO:0000256" key="6">
    <source>
        <dbReference type="ARBA" id="ARBA00023136"/>
    </source>
</evidence>
<evidence type="ECO:0000256" key="3">
    <source>
        <dbReference type="ARBA" id="ARBA00022475"/>
    </source>
</evidence>
<comment type="subcellular location">
    <subcellularLocation>
        <location evidence="1 7">Cell membrane</location>
        <topology evidence="1 7">Multi-pass membrane protein</topology>
    </subcellularLocation>
</comment>
<evidence type="ECO:0000256" key="7">
    <source>
        <dbReference type="RuleBase" id="RU363032"/>
    </source>
</evidence>
<evidence type="ECO:0000313" key="10">
    <source>
        <dbReference type="EMBL" id="TMI73582.1"/>
    </source>
</evidence>
<comment type="caution">
    <text evidence="10">The sequence shown here is derived from an EMBL/GenBank/DDBJ whole genome shotgun (WGS) entry which is preliminary data.</text>
</comment>
<keyword evidence="3" id="KW-1003">Cell membrane</keyword>
<feature type="domain" description="ABC transmembrane type-1" evidence="9">
    <location>
        <begin position="94"/>
        <end position="283"/>
    </location>
</feature>
<evidence type="ECO:0000313" key="11">
    <source>
        <dbReference type="Proteomes" id="UP000318834"/>
    </source>
</evidence>
<evidence type="ECO:0000256" key="2">
    <source>
        <dbReference type="ARBA" id="ARBA00022448"/>
    </source>
</evidence>
<dbReference type="SUPFAM" id="SSF161098">
    <property type="entry name" value="MetI-like"/>
    <property type="match status" value="1"/>
</dbReference>
<comment type="similarity">
    <text evidence="7">Belongs to the binding-protein-dependent transport system permease family.</text>
</comment>
<dbReference type="PANTHER" id="PTHR43386">
    <property type="entry name" value="OLIGOPEPTIDE TRANSPORT SYSTEM PERMEASE PROTEIN APPC"/>
    <property type="match status" value="1"/>
</dbReference>
<keyword evidence="5 7" id="KW-1133">Transmembrane helix</keyword>
<evidence type="ECO:0000256" key="4">
    <source>
        <dbReference type="ARBA" id="ARBA00022692"/>
    </source>
</evidence>
<evidence type="ECO:0000256" key="1">
    <source>
        <dbReference type="ARBA" id="ARBA00004651"/>
    </source>
</evidence>
<dbReference type="Pfam" id="PF00528">
    <property type="entry name" value="BPD_transp_1"/>
    <property type="match status" value="1"/>
</dbReference>
<feature type="transmembrane region" description="Helical" evidence="7">
    <location>
        <begin position="142"/>
        <end position="169"/>
    </location>
</feature>
<dbReference type="PANTHER" id="PTHR43386:SF1">
    <property type="entry name" value="D,D-DIPEPTIDE TRANSPORT SYSTEM PERMEASE PROTEIN DDPC-RELATED"/>
    <property type="match status" value="1"/>
</dbReference>
<keyword evidence="4 7" id="KW-0812">Transmembrane</keyword>
<feature type="transmembrane region" description="Helical" evidence="7">
    <location>
        <begin position="96"/>
        <end position="122"/>
    </location>
</feature>
<dbReference type="Proteomes" id="UP000318834">
    <property type="component" value="Unassembled WGS sequence"/>
</dbReference>
<dbReference type="AlphaFoldDB" id="A0A537IR86"/>
<keyword evidence="2 7" id="KW-0813">Transport</keyword>
<name>A0A537IR86_9BACT</name>
<dbReference type="CDD" id="cd06261">
    <property type="entry name" value="TM_PBP2"/>
    <property type="match status" value="1"/>
</dbReference>
<dbReference type="GO" id="GO:0055085">
    <property type="term" value="P:transmembrane transport"/>
    <property type="evidence" value="ECO:0007669"/>
    <property type="project" value="InterPro"/>
</dbReference>
<accession>A0A537IR86</accession>
<gene>
    <name evidence="10" type="ORF">E6H05_09495</name>
</gene>
<evidence type="ECO:0000256" key="8">
    <source>
        <dbReference type="SAM" id="MobiDB-lite"/>
    </source>
</evidence>
<dbReference type="InterPro" id="IPR035906">
    <property type="entry name" value="MetI-like_sf"/>
</dbReference>
<reference evidence="10 11" key="1">
    <citation type="journal article" date="2019" name="Nat. Microbiol.">
        <title>Mediterranean grassland soil C-N compound turnover is dependent on rainfall and depth, and is mediated by genomically divergent microorganisms.</title>
        <authorList>
            <person name="Diamond S."/>
            <person name="Andeer P.F."/>
            <person name="Li Z."/>
            <person name="Crits-Christoph A."/>
            <person name="Burstein D."/>
            <person name="Anantharaman K."/>
            <person name="Lane K.R."/>
            <person name="Thomas B.C."/>
            <person name="Pan C."/>
            <person name="Northen T.R."/>
            <person name="Banfield J.F."/>
        </authorList>
    </citation>
    <scope>NUCLEOTIDE SEQUENCE [LARGE SCALE GENOMIC DNA]</scope>
    <source>
        <strain evidence="10">NP_8</strain>
    </source>
</reference>
<dbReference type="InterPro" id="IPR050366">
    <property type="entry name" value="BP-dependent_transpt_permease"/>
</dbReference>
<organism evidence="10 11">
    <name type="scientific">Candidatus Segetimicrobium genomatis</name>
    <dbReference type="NCBI Taxonomy" id="2569760"/>
    <lineage>
        <taxon>Bacteria</taxon>
        <taxon>Bacillati</taxon>
        <taxon>Candidatus Sysuimicrobiota</taxon>
        <taxon>Candidatus Sysuimicrobiia</taxon>
        <taxon>Candidatus Sysuimicrobiales</taxon>
        <taxon>Candidatus Segetimicrobiaceae</taxon>
        <taxon>Candidatus Segetimicrobium</taxon>
    </lineage>
</organism>